<dbReference type="EMBL" id="AWSJ01000322">
    <property type="protein sequence ID" value="ERI06485.1"/>
    <property type="molecule type" value="Genomic_DNA"/>
</dbReference>
<dbReference type="RefSeq" id="WP_021624931.1">
    <property type="nucleotide sequence ID" value="NZ_KE952920.1"/>
</dbReference>
<dbReference type="eggNOG" id="ENOG5033045">
    <property type="taxonomic scope" value="Bacteria"/>
</dbReference>
<dbReference type="STRING" id="649747.HMPREF0083_05327"/>
<comment type="caution">
    <text evidence="2">The sequence shown here is derived from an EMBL/GenBank/DDBJ whole genome shotgun (WGS) entry which is preliminary data.</text>
</comment>
<keyword evidence="3" id="KW-1185">Reference proteome</keyword>
<evidence type="ECO:0000313" key="3">
    <source>
        <dbReference type="Proteomes" id="UP000016511"/>
    </source>
</evidence>
<evidence type="ECO:0000313" key="2">
    <source>
        <dbReference type="EMBL" id="ERI06485.1"/>
    </source>
</evidence>
<feature type="compositionally biased region" description="Acidic residues" evidence="1">
    <location>
        <begin position="122"/>
        <end position="136"/>
    </location>
</feature>
<feature type="region of interest" description="Disordered" evidence="1">
    <location>
        <begin position="88"/>
        <end position="136"/>
    </location>
</feature>
<evidence type="ECO:0000256" key="1">
    <source>
        <dbReference type="SAM" id="MobiDB-lite"/>
    </source>
</evidence>
<proteinExistence type="predicted"/>
<dbReference type="HOGENOM" id="CLU_1871109_0_0_9"/>
<name>U1WUX7_ANEAE</name>
<organism evidence="2 3">
    <name type="scientific">Aneurinibacillus aneurinilyticus ATCC 12856</name>
    <dbReference type="NCBI Taxonomy" id="649747"/>
    <lineage>
        <taxon>Bacteria</taxon>
        <taxon>Bacillati</taxon>
        <taxon>Bacillota</taxon>
        <taxon>Bacilli</taxon>
        <taxon>Bacillales</taxon>
        <taxon>Paenibacillaceae</taxon>
        <taxon>Aneurinibacillus group</taxon>
        <taxon>Aneurinibacillus</taxon>
    </lineage>
</organism>
<accession>U1WUX7</accession>
<feature type="compositionally biased region" description="Basic and acidic residues" evidence="1">
    <location>
        <begin position="105"/>
        <end position="121"/>
    </location>
</feature>
<reference evidence="2 3" key="1">
    <citation type="submission" date="2013-08" db="EMBL/GenBank/DDBJ databases">
        <authorList>
            <person name="Weinstock G."/>
            <person name="Sodergren E."/>
            <person name="Wylie T."/>
            <person name="Fulton L."/>
            <person name="Fulton R."/>
            <person name="Fronick C."/>
            <person name="O'Laughlin M."/>
            <person name="Godfrey J."/>
            <person name="Miner T."/>
            <person name="Herter B."/>
            <person name="Appelbaum E."/>
            <person name="Cordes M."/>
            <person name="Lek S."/>
            <person name="Wollam A."/>
            <person name="Pepin K.H."/>
            <person name="Palsikar V.B."/>
            <person name="Mitreva M."/>
            <person name="Wilson R.K."/>
        </authorList>
    </citation>
    <scope>NUCLEOTIDE SEQUENCE [LARGE SCALE GENOMIC DNA]</scope>
    <source>
        <strain evidence="2 3">ATCC 12856</strain>
    </source>
</reference>
<protein>
    <submittedName>
        <fullName evidence="2">Uncharacterized protein</fullName>
    </submittedName>
</protein>
<dbReference type="AlphaFoldDB" id="U1WUX7"/>
<dbReference type="PATRIC" id="fig|649747.3.peg.4796"/>
<dbReference type="GeneID" id="92842005"/>
<sequence>MQAEAIAKLQSEISGSDNPAVQAIGQFLLQHLEQNPEDASSILKTDKTIIKSLEAMRKVAEKKKVGNMAVLSDSEGFAIVLNYFKNEESAATDPKKQKNQTAEASAKKDTAKQMEPVKEDTTESEEIDFDFDALLE</sequence>
<gene>
    <name evidence="2" type="ORF">HMPREF0083_05327</name>
</gene>
<dbReference type="Proteomes" id="UP000016511">
    <property type="component" value="Unassembled WGS sequence"/>
</dbReference>